<accession>A0ABN7AKE6</accession>
<feature type="compositionally biased region" description="Polar residues" evidence="1">
    <location>
        <begin position="1"/>
        <end position="11"/>
    </location>
</feature>
<protein>
    <submittedName>
        <fullName evidence="2">Uncharacterized protein</fullName>
    </submittedName>
</protein>
<sequence>MRISQDEGTGSKTRESRESSNSKKDLGRSVSADCLPSRSDSRISSISLSHSSPEPSQFNVRLDEAKLHKTCFLLFSSEQRKNRIVKTEA</sequence>
<feature type="compositionally biased region" description="Low complexity" evidence="1">
    <location>
        <begin position="35"/>
        <end position="56"/>
    </location>
</feature>
<dbReference type="EMBL" id="AP028911">
    <property type="protein sequence ID" value="BES92725.1"/>
    <property type="molecule type" value="Genomic_DNA"/>
</dbReference>
<name>A0ABN7AKE6_9HEMI</name>
<evidence type="ECO:0000313" key="2">
    <source>
        <dbReference type="EMBL" id="BES92725.1"/>
    </source>
</evidence>
<evidence type="ECO:0000313" key="3">
    <source>
        <dbReference type="Proteomes" id="UP001307889"/>
    </source>
</evidence>
<feature type="compositionally biased region" description="Basic and acidic residues" evidence="1">
    <location>
        <begin position="12"/>
        <end position="27"/>
    </location>
</feature>
<feature type="region of interest" description="Disordered" evidence="1">
    <location>
        <begin position="1"/>
        <end position="56"/>
    </location>
</feature>
<organism evidence="2 3">
    <name type="scientific">Nesidiocoris tenuis</name>
    <dbReference type="NCBI Taxonomy" id="355587"/>
    <lineage>
        <taxon>Eukaryota</taxon>
        <taxon>Metazoa</taxon>
        <taxon>Ecdysozoa</taxon>
        <taxon>Arthropoda</taxon>
        <taxon>Hexapoda</taxon>
        <taxon>Insecta</taxon>
        <taxon>Pterygota</taxon>
        <taxon>Neoptera</taxon>
        <taxon>Paraneoptera</taxon>
        <taxon>Hemiptera</taxon>
        <taxon>Heteroptera</taxon>
        <taxon>Panheteroptera</taxon>
        <taxon>Cimicomorpha</taxon>
        <taxon>Miridae</taxon>
        <taxon>Dicyphina</taxon>
        <taxon>Nesidiocoris</taxon>
    </lineage>
</organism>
<evidence type="ECO:0000256" key="1">
    <source>
        <dbReference type="SAM" id="MobiDB-lite"/>
    </source>
</evidence>
<dbReference type="Proteomes" id="UP001307889">
    <property type="component" value="Chromosome 3"/>
</dbReference>
<proteinExistence type="predicted"/>
<reference evidence="2 3" key="1">
    <citation type="submission" date="2023-09" db="EMBL/GenBank/DDBJ databases">
        <title>Nesidiocoris tenuis whole genome shotgun sequence.</title>
        <authorList>
            <person name="Shibata T."/>
            <person name="Shimoda M."/>
            <person name="Kobayashi T."/>
            <person name="Uehara T."/>
        </authorList>
    </citation>
    <scope>NUCLEOTIDE SEQUENCE [LARGE SCALE GENOMIC DNA]</scope>
    <source>
        <strain evidence="2 3">Japan</strain>
    </source>
</reference>
<keyword evidence="3" id="KW-1185">Reference proteome</keyword>
<gene>
    <name evidence="2" type="ORF">NTJ_05534</name>
</gene>